<dbReference type="Proteomes" id="UP000000707">
    <property type="component" value="Unassembled WGS sequence"/>
</dbReference>
<comment type="function">
    <text evidence="1">Putative mitochondrial redox protein which could be involved in the reduction of small toxic molecules.</text>
</comment>
<evidence type="ECO:0000256" key="1">
    <source>
        <dbReference type="ARBA" id="ARBA00002963"/>
    </source>
</evidence>
<evidence type="ECO:0000256" key="5">
    <source>
        <dbReference type="ARBA" id="ARBA00023002"/>
    </source>
</evidence>
<evidence type="ECO:0000313" key="7">
    <source>
        <dbReference type="EMBL" id="EGV64526.1"/>
    </source>
</evidence>
<proteinExistence type="inferred from homology"/>
<dbReference type="AlphaFoldDB" id="G3B1T2"/>
<evidence type="ECO:0000256" key="3">
    <source>
        <dbReference type="ARBA" id="ARBA00009734"/>
    </source>
</evidence>
<sequence>MSMFKTLQNSPSTISIFHNAKIPMSNKLYGILSKANYKLNEDKSKIILDLMENTLPTYDQYSLIVNNCLRDNYSKNVVASCFPFIKGSTENKVGQDRVTVNAPIGLQRLSGSGLKVFNEGEYAMIVEAFNGIEQSDSTEVSASAVFAAPLVVDWDQNMIANDEHGISNILNKYK</sequence>
<dbReference type="KEGG" id="cten:18246884"/>
<protein>
    <submittedName>
        <fullName evidence="7">DUF1687-domain-containing protein</fullName>
    </submittedName>
</protein>
<dbReference type="Gene3D" id="3.40.30.10">
    <property type="entry name" value="Glutaredoxin"/>
    <property type="match status" value="1"/>
</dbReference>
<dbReference type="GO" id="GO:0016491">
    <property type="term" value="F:oxidoreductase activity"/>
    <property type="evidence" value="ECO:0007669"/>
    <property type="project" value="UniProtKB-KW"/>
</dbReference>
<keyword evidence="6" id="KW-0496">Mitochondrion</keyword>
<dbReference type="InterPro" id="IPR012882">
    <property type="entry name" value="Fmp46"/>
</dbReference>
<dbReference type="SUPFAM" id="SSF52833">
    <property type="entry name" value="Thioredoxin-like"/>
    <property type="match status" value="1"/>
</dbReference>
<keyword evidence="4" id="KW-0809">Transit peptide</keyword>
<keyword evidence="8" id="KW-1185">Reference proteome</keyword>
<comment type="subcellular location">
    <subcellularLocation>
        <location evidence="2">Mitochondrion</location>
    </subcellularLocation>
</comment>
<dbReference type="OrthoDB" id="4044803at2759"/>
<dbReference type="HOGENOM" id="CLU_108996_0_0_1"/>
<evidence type="ECO:0000256" key="4">
    <source>
        <dbReference type="ARBA" id="ARBA00022946"/>
    </source>
</evidence>
<evidence type="ECO:0000256" key="2">
    <source>
        <dbReference type="ARBA" id="ARBA00004173"/>
    </source>
</evidence>
<dbReference type="Pfam" id="PF07955">
    <property type="entry name" value="DUF1687"/>
    <property type="match status" value="1"/>
</dbReference>
<name>G3B1T2_CANTC</name>
<comment type="similarity">
    <text evidence="3">Belongs to the FMP46 family.</text>
</comment>
<dbReference type="EMBL" id="GL996515">
    <property type="protein sequence ID" value="EGV64526.1"/>
    <property type="molecule type" value="Genomic_DNA"/>
</dbReference>
<organism evidence="8">
    <name type="scientific">Candida tenuis (strain ATCC 10573 / BCRC 21748 / CBS 615 / JCM 9827 / NBRC 10315 / NRRL Y-1498 / VKM Y-70)</name>
    <name type="common">Yeast</name>
    <name type="synonym">Yamadazyma tenuis</name>
    <dbReference type="NCBI Taxonomy" id="590646"/>
    <lineage>
        <taxon>Eukaryota</taxon>
        <taxon>Fungi</taxon>
        <taxon>Dikarya</taxon>
        <taxon>Ascomycota</taxon>
        <taxon>Saccharomycotina</taxon>
        <taxon>Pichiomycetes</taxon>
        <taxon>Debaryomycetaceae</taxon>
        <taxon>Yamadazyma</taxon>
    </lineage>
</organism>
<dbReference type="InterPro" id="IPR036249">
    <property type="entry name" value="Thioredoxin-like_sf"/>
</dbReference>
<gene>
    <name evidence="7" type="ORF">CANTEDRAFT_113288</name>
</gene>
<dbReference type="GO" id="GO:0005739">
    <property type="term" value="C:mitochondrion"/>
    <property type="evidence" value="ECO:0007669"/>
    <property type="project" value="UniProtKB-SubCell"/>
</dbReference>
<dbReference type="PANTHER" id="PTHR28071">
    <property type="entry name" value="REDOX PROTEIN FMP46, MITOCHONDRIAL-RELATED"/>
    <property type="match status" value="1"/>
</dbReference>
<dbReference type="GeneID" id="18246884"/>
<keyword evidence="5" id="KW-0560">Oxidoreductase</keyword>
<evidence type="ECO:0000313" key="8">
    <source>
        <dbReference type="Proteomes" id="UP000000707"/>
    </source>
</evidence>
<dbReference type="eggNOG" id="ENOG502SVID">
    <property type="taxonomic scope" value="Eukaryota"/>
</dbReference>
<dbReference type="PANTHER" id="PTHR28071:SF1">
    <property type="entry name" value="REDOX PROTEIN FMP46, MITOCHONDRIAL-RELATED"/>
    <property type="match status" value="1"/>
</dbReference>
<evidence type="ECO:0000256" key="6">
    <source>
        <dbReference type="ARBA" id="ARBA00023128"/>
    </source>
</evidence>
<accession>G3B1T2</accession>
<reference evidence="7 8" key="1">
    <citation type="journal article" date="2011" name="Proc. Natl. Acad. Sci. U.S.A.">
        <title>Comparative genomics of xylose-fermenting fungi for enhanced biofuel production.</title>
        <authorList>
            <person name="Wohlbach D.J."/>
            <person name="Kuo A."/>
            <person name="Sato T.K."/>
            <person name="Potts K.M."/>
            <person name="Salamov A.A."/>
            <person name="LaButti K.M."/>
            <person name="Sun H."/>
            <person name="Clum A."/>
            <person name="Pangilinan J.L."/>
            <person name="Lindquist E.A."/>
            <person name="Lucas S."/>
            <person name="Lapidus A."/>
            <person name="Jin M."/>
            <person name="Gunawan C."/>
            <person name="Balan V."/>
            <person name="Dale B.E."/>
            <person name="Jeffries T.W."/>
            <person name="Zinkel R."/>
            <person name="Barry K.W."/>
            <person name="Grigoriev I.V."/>
            <person name="Gasch A.P."/>
        </authorList>
    </citation>
    <scope>NUCLEOTIDE SEQUENCE [LARGE SCALE GENOMIC DNA]</scope>
    <source>
        <strain evidence="8">ATCC 10573 / BCRC 21748 / CBS 615 / JCM 9827 / NBRC 10315 / NRRL Y-1498 / VKM Y-70</strain>
    </source>
</reference>